<dbReference type="GO" id="GO:0003700">
    <property type="term" value="F:DNA-binding transcription factor activity"/>
    <property type="evidence" value="ECO:0007669"/>
    <property type="project" value="InterPro"/>
</dbReference>
<dbReference type="SUPFAM" id="SSF46785">
    <property type="entry name" value="Winged helix' DNA-binding domain"/>
    <property type="match status" value="1"/>
</dbReference>
<dbReference type="PANTHER" id="PTHR33238:SF11">
    <property type="entry name" value="TRANSCRIPTIONAL REGULATOR MNTR"/>
    <property type="match status" value="1"/>
</dbReference>
<dbReference type="PANTHER" id="PTHR33238">
    <property type="entry name" value="IRON (METAL) DEPENDENT REPRESSOR, DTXR FAMILY"/>
    <property type="match status" value="1"/>
</dbReference>
<evidence type="ECO:0000256" key="8">
    <source>
        <dbReference type="ARBA" id="ARBA00023125"/>
    </source>
</evidence>
<dbReference type="GO" id="GO:0046914">
    <property type="term" value="F:transition metal ion binding"/>
    <property type="evidence" value="ECO:0007669"/>
    <property type="project" value="InterPro"/>
</dbReference>
<dbReference type="FunFam" id="1.10.60.10:FF:000004">
    <property type="entry name" value="DtxR family transcriptional regulator"/>
    <property type="match status" value="1"/>
</dbReference>
<keyword evidence="6" id="KW-0408">Iron</keyword>
<dbReference type="SUPFAM" id="SSF50037">
    <property type="entry name" value="C-terminal domain of transcriptional repressors"/>
    <property type="match status" value="1"/>
</dbReference>
<keyword evidence="8" id="KW-0238">DNA-binding</keyword>
<dbReference type="InterPro" id="IPR008988">
    <property type="entry name" value="Transcriptional_repressor_C"/>
</dbReference>
<dbReference type="Pfam" id="PF02742">
    <property type="entry name" value="Fe_dep_repr_C"/>
    <property type="match status" value="1"/>
</dbReference>
<evidence type="ECO:0000256" key="11">
    <source>
        <dbReference type="ARBA" id="ARBA00023211"/>
    </source>
</evidence>
<dbReference type="GO" id="GO:0045892">
    <property type="term" value="P:negative regulation of DNA-templated transcription"/>
    <property type="evidence" value="ECO:0007669"/>
    <property type="project" value="TreeGrafter"/>
</dbReference>
<reference evidence="14" key="1">
    <citation type="submission" date="2020-02" db="EMBL/GenBank/DDBJ databases">
        <authorList>
            <person name="Meier V. D."/>
        </authorList>
    </citation>
    <scope>NUCLEOTIDE SEQUENCE</scope>
    <source>
        <strain evidence="14">AVDCRST_MAG29</strain>
    </source>
</reference>
<dbReference type="GO" id="GO:0005737">
    <property type="term" value="C:cytoplasm"/>
    <property type="evidence" value="ECO:0007669"/>
    <property type="project" value="UniProtKB-SubCell"/>
</dbReference>
<comment type="similarity">
    <text evidence="2">Belongs to the DtxR/MntR family.</text>
</comment>
<dbReference type="AlphaFoldDB" id="A0A6J4LEF1"/>
<protein>
    <recommendedName>
        <fullName evidence="12">Manganese transport regulator</fullName>
    </recommendedName>
</protein>
<name>A0A6J4LEF1_9ACTN</name>
<dbReference type="SMART" id="SM00899">
    <property type="entry name" value="FeoA"/>
    <property type="match status" value="1"/>
</dbReference>
<dbReference type="InterPro" id="IPR036421">
    <property type="entry name" value="Fe_dep_repressor_sf"/>
</dbReference>
<dbReference type="GO" id="GO:0046983">
    <property type="term" value="F:protein dimerization activity"/>
    <property type="evidence" value="ECO:0007669"/>
    <property type="project" value="InterPro"/>
</dbReference>
<evidence type="ECO:0000313" key="14">
    <source>
        <dbReference type="EMBL" id="CAA9329921.1"/>
    </source>
</evidence>
<feature type="domain" description="Ferrous iron transporter FeoA-like" evidence="13">
    <location>
        <begin position="138"/>
        <end position="211"/>
    </location>
</feature>
<sequence length="223" mass="24180">MQDALKTIFKMAGHGEPVTTSALAQQLGVTAPTVSVMLKRLGAHALVRRGTDHTVTLTTHGADHARAVIRRHRLLETFLARVLDVPWDEVHAESEVLEHAVSDRLLARIDEHLGHPAVDPHGDPIPPLTGVHSEQWGQRLDRVEAGNVFRVERIDDRDSAALRYLASIGIRPGVSLDVGERAPFGGPLWLRVDGEDEAVGDQLCGLVYGRSSPVATTTSGRSS</sequence>
<dbReference type="GO" id="GO:0003677">
    <property type="term" value="F:DNA binding"/>
    <property type="evidence" value="ECO:0007669"/>
    <property type="project" value="UniProtKB-KW"/>
</dbReference>
<keyword evidence="9" id="KW-0010">Activator</keyword>
<dbReference type="InterPro" id="IPR022687">
    <property type="entry name" value="HTH_DTXR"/>
</dbReference>
<evidence type="ECO:0000256" key="1">
    <source>
        <dbReference type="ARBA" id="ARBA00004496"/>
    </source>
</evidence>
<dbReference type="Pfam" id="PF04023">
    <property type="entry name" value="FeoA"/>
    <property type="match status" value="1"/>
</dbReference>
<evidence type="ECO:0000256" key="6">
    <source>
        <dbReference type="ARBA" id="ARBA00023004"/>
    </source>
</evidence>
<dbReference type="Pfam" id="PF01325">
    <property type="entry name" value="Fe_dep_repress"/>
    <property type="match status" value="1"/>
</dbReference>
<dbReference type="Gene3D" id="1.10.10.10">
    <property type="entry name" value="Winged helix-like DNA-binding domain superfamily/Winged helix DNA-binding domain"/>
    <property type="match status" value="1"/>
</dbReference>
<dbReference type="InterPro" id="IPR007167">
    <property type="entry name" value="Fe-transptr_FeoA-like"/>
</dbReference>
<evidence type="ECO:0000259" key="13">
    <source>
        <dbReference type="SMART" id="SM00899"/>
    </source>
</evidence>
<evidence type="ECO:0000256" key="9">
    <source>
        <dbReference type="ARBA" id="ARBA00023159"/>
    </source>
</evidence>
<dbReference type="InterPro" id="IPR001367">
    <property type="entry name" value="Fe_dep_repressor"/>
</dbReference>
<evidence type="ECO:0000256" key="7">
    <source>
        <dbReference type="ARBA" id="ARBA00023015"/>
    </source>
</evidence>
<dbReference type="SUPFAM" id="SSF47979">
    <property type="entry name" value="Iron-dependent repressor protein, dimerization domain"/>
    <property type="match status" value="1"/>
</dbReference>
<comment type="subunit">
    <text evidence="3">Homodimer.</text>
</comment>
<evidence type="ECO:0000256" key="5">
    <source>
        <dbReference type="ARBA" id="ARBA00022491"/>
    </source>
</evidence>
<evidence type="ECO:0000256" key="3">
    <source>
        <dbReference type="ARBA" id="ARBA00011738"/>
    </source>
</evidence>
<keyword evidence="7" id="KW-0805">Transcription regulation</keyword>
<keyword evidence="4" id="KW-0963">Cytoplasm</keyword>
<keyword evidence="11" id="KW-0464">Manganese</keyword>
<dbReference type="InterPro" id="IPR050536">
    <property type="entry name" value="DtxR_MntR_Metal-Reg"/>
</dbReference>
<keyword evidence="10" id="KW-0804">Transcription</keyword>
<organism evidence="14">
    <name type="scientific">uncultured Nocardioidaceae bacterium</name>
    <dbReference type="NCBI Taxonomy" id="253824"/>
    <lineage>
        <taxon>Bacteria</taxon>
        <taxon>Bacillati</taxon>
        <taxon>Actinomycetota</taxon>
        <taxon>Actinomycetes</taxon>
        <taxon>Propionibacteriales</taxon>
        <taxon>Nocardioidaceae</taxon>
        <taxon>environmental samples</taxon>
    </lineage>
</organism>
<dbReference type="InterPro" id="IPR022689">
    <property type="entry name" value="Iron_dep_repressor"/>
</dbReference>
<keyword evidence="5" id="KW-0678">Repressor</keyword>
<evidence type="ECO:0000256" key="10">
    <source>
        <dbReference type="ARBA" id="ARBA00023163"/>
    </source>
</evidence>
<dbReference type="Gene3D" id="1.10.60.10">
    <property type="entry name" value="Iron dependent repressor, metal binding and dimerisation domain"/>
    <property type="match status" value="1"/>
</dbReference>
<dbReference type="EMBL" id="CADCUG010000054">
    <property type="protein sequence ID" value="CAA9329921.1"/>
    <property type="molecule type" value="Genomic_DNA"/>
</dbReference>
<evidence type="ECO:0000256" key="4">
    <source>
        <dbReference type="ARBA" id="ARBA00022490"/>
    </source>
</evidence>
<dbReference type="InterPro" id="IPR036388">
    <property type="entry name" value="WH-like_DNA-bd_sf"/>
</dbReference>
<dbReference type="InterPro" id="IPR038157">
    <property type="entry name" value="FeoA_core_dom"/>
</dbReference>
<gene>
    <name evidence="14" type="ORF">AVDCRST_MAG29-979</name>
</gene>
<dbReference type="SMART" id="SM00529">
    <property type="entry name" value="HTH_DTXR"/>
    <property type="match status" value="1"/>
</dbReference>
<dbReference type="InterPro" id="IPR036390">
    <property type="entry name" value="WH_DNA-bd_sf"/>
</dbReference>
<evidence type="ECO:0000256" key="2">
    <source>
        <dbReference type="ARBA" id="ARBA00007871"/>
    </source>
</evidence>
<evidence type="ECO:0000256" key="12">
    <source>
        <dbReference type="ARBA" id="ARBA00032593"/>
    </source>
</evidence>
<dbReference type="Gene3D" id="2.30.30.90">
    <property type="match status" value="1"/>
</dbReference>
<comment type="subcellular location">
    <subcellularLocation>
        <location evidence="1">Cytoplasm</location>
    </subcellularLocation>
</comment>
<accession>A0A6J4LEF1</accession>
<proteinExistence type="inferred from homology"/>